<keyword evidence="4" id="KW-1133">Transmembrane helix</keyword>
<dbReference type="SUPFAM" id="SSF57424">
    <property type="entry name" value="LDL receptor-like module"/>
    <property type="match status" value="1"/>
</dbReference>
<comment type="caution">
    <text evidence="2">Lacks conserved residue(s) required for the propagation of feature annotation.</text>
</comment>
<keyword evidence="7" id="KW-1185">Reference proteome</keyword>
<reference evidence="6" key="1">
    <citation type="submission" date="2020-11" db="EMBL/GenBank/DDBJ databases">
        <authorList>
            <person name="Tran Van P."/>
        </authorList>
    </citation>
    <scope>NUCLEOTIDE SEQUENCE</scope>
</reference>
<feature type="transmembrane region" description="Helical" evidence="4">
    <location>
        <begin position="252"/>
        <end position="275"/>
    </location>
</feature>
<feature type="signal peptide" evidence="5">
    <location>
        <begin position="1"/>
        <end position="22"/>
    </location>
</feature>
<accession>A0A7R9GHG8</accession>
<evidence type="ECO:0000256" key="2">
    <source>
        <dbReference type="PROSITE-ProRule" id="PRU00124"/>
    </source>
</evidence>
<dbReference type="SUPFAM" id="SSF49854">
    <property type="entry name" value="Spermadhesin, CUB domain"/>
    <property type="match status" value="1"/>
</dbReference>
<keyword evidence="1 2" id="KW-1015">Disulfide bond</keyword>
<feature type="compositionally biased region" description="Basic and acidic residues" evidence="3">
    <location>
        <begin position="334"/>
        <end position="348"/>
    </location>
</feature>
<dbReference type="SMART" id="SM00192">
    <property type="entry name" value="LDLa"/>
    <property type="match status" value="1"/>
</dbReference>
<evidence type="ECO:0000256" key="4">
    <source>
        <dbReference type="SAM" id="Phobius"/>
    </source>
</evidence>
<organism evidence="6">
    <name type="scientific">Notodromas monacha</name>
    <dbReference type="NCBI Taxonomy" id="399045"/>
    <lineage>
        <taxon>Eukaryota</taxon>
        <taxon>Metazoa</taxon>
        <taxon>Ecdysozoa</taxon>
        <taxon>Arthropoda</taxon>
        <taxon>Crustacea</taxon>
        <taxon>Oligostraca</taxon>
        <taxon>Ostracoda</taxon>
        <taxon>Podocopa</taxon>
        <taxon>Podocopida</taxon>
        <taxon>Cypridocopina</taxon>
        <taxon>Cypridoidea</taxon>
        <taxon>Cyprididae</taxon>
        <taxon>Notodromas</taxon>
    </lineage>
</organism>
<evidence type="ECO:0008006" key="8">
    <source>
        <dbReference type="Google" id="ProtNLM"/>
    </source>
</evidence>
<keyword evidence="4" id="KW-0812">Transmembrane</keyword>
<keyword evidence="5" id="KW-0732">Signal</keyword>
<dbReference type="Pfam" id="PF00057">
    <property type="entry name" value="Ldl_recept_a"/>
    <property type="match status" value="1"/>
</dbReference>
<evidence type="ECO:0000313" key="6">
    <source>
        <dbReference type="EMBL" id="CAD7281299.1"/>
    </source>
</evidence>
<dbReference type="PROSITE" id="PS50068">
    <property type="entry name" value="LDLRA_2"/>
    <property type="match status" value="1"/>
</dbReference>
<sequence length="348" mass="39234">MQWLKCFYFAIPWLLFPSFAEGLQDEYDLSDPAICDKYKYVVDLYHGAKSQTVIQFDGEKTRAKFTSHGMHECALEIRAPHDHHIGVVFMDLNLRRTNEGCLDSVTLVKDNPLIFDEVRDLFSDGTGKICGNLTHPRNLDVKSLPERSDEAVGNAYISGTRMDVKFRLDVSDPYWKNSRVRFVVTAYYKSSSCQPQFFNCGNKVCVSKVLVCNGFPNCGFRDSIPGSDESNCTNDDFANAKLNSKGLNSPRAAVWVGITAGLMVCISVGILLRVWRQRRANRAAMAQLNEAARGQLPVIFYDVAEDRIEYQEEQEAEVAAKNAVPPPSYDSLFDEEHPPPAYHDHVQQ</sequence>
<feature type="region of interest" description="Disordered" evidence="3">
    <location>
        <begin position="312"/>
        <end position="348"/>
    </location>
</feature>
<evidence type="ECO:0000313" key="7">
    <source>
        <dbReference type="Proteomes" id="UP000678499"/>
    </source>
</evidence>
<name>A0A7R9GHG8_9CRUS</name>
<proteinExistence type="predicted"/>
<dbReference type="EMBL" id="OA884792">
    <property type="protein sequence ID" value="CAD7281299.1"/>
    <property type="molecule type" value="Genomic_DNA"/>
</dbReference>
<dbReference type="Gene3D" id="4.10.400.10">
    <property type="entry name" value="Low-density Lipoprotein Receptor"/>
    <property type="match status" value="1"/>
</dbReference>
<feature type="disulfide bond" evidence="2">
    <location>
        <begin position="193"/>
        <end position="205"/>
    </location>
</feature>
<dbReference type="InterPro" id="IPR002172">
    <property type="entry name" value="LDrepeatLR_classA_rpt"/>
</dbReference>
<protein>
    <recommendedName>
        <fullName evidence="8">CUB domain-containing protein</fullName>
    </recommendedName>
</protein>
<dbReference type="AlphaFoldDB" id="A0A7R9GHG8"/>
<dbReference type="CDD" id="cd00112">
    <property type="entry name" value="LDLa"/>
    <property type="match status" value="1"/>
</dbReference>
<evidence type="ECO:0000256" key="3">
    <source>
        <dbReference type="SAM" id="MobiDB-lite"/>
    </source>
</evidence>
<dbReference type="EMBL" id="CAJPEX010002755">
    <property type="protein sequence ID" value="CAG0921451.1"/>
    <property type="molecule type" value="Genomic_DNA"/>
</dbReference>
<feature type="chain" id="PRO_5036403258" description="CUB domain-containing protein" evidence="5">
    <location>
        <begin position="23"/>
        <end position="348"/>
    </location>
</feature>
<evidence type="ECO:0000256" key="5">
    <source>
        <dbReference type="SAM" id="SignalP"/>
    </source>
</evidence>
<dbReference type="InterPro" id="IPR036055">
    <property type="entry name" value="LDL_receptor-like_sf"/>
</dbReference>
<dbReference type="InterPro" id="IPR035914">
    <property type="entry name" value="Sperma_CUB_dom_sf"/>
</dbReference>
<dbReference type="Proteomes" id="UP000678499">
    <property type="component" value="Unassembled WGS sequence"/>
</dbReference>
<evidence type="ECO:0000256" key="1">
    <source>
        <dbReference type="ARBA" id="ARBA00023157"/>
    </source>
</evidence>
<keyword evidence="4" id="KW-0472">Membrane</keyword>
<gene>
    <name evidence="6" type="ORF">NMOB1V02_LOCUS8947</name>
</gene>